<dbReference type="EMBL" id="JBHLXD010000020">
    <property type="protein sequence ID" value="MFC0209311.1"/>
    <property type="molecule type" value="Genomic_DNA"/>
</dbReference>
<comment type="similarity">
    <text evidence="1">Belongs to the glycosyl hydrolase 13 family.</text>
</comment>
<name>A0ABV6D9M3_9HYPH</name>
<dbReference type="Pfam" id="PF00128">
    <property type="entry name" value="Alpha-amylase"/>
    <property type="match status" value="1"/>
</dbReference>
<reference evidence="3 4" key="1">
    <citation type="submission" date="2024-09" db="EMBL/GenBank/DDBJ databases">
        <authorList>
            <person name="Sun Q."/>
            <person name="Mori K."/>
        </authorList>
    </citation>
    <scope>NUCLEOTIDE SEQUENCE [LARGE SCALE GENOMIC DNA]</scope>
    <source>
        <strain evidence="3 4">CCM 8543</strain>
    </source>
</reference>
<dbReference type="Proteomes" id="UP001589755">
    <property type="component" value="Unassembled WGS sequence"/>
</dbReference>
<dbReference type="SUPFAM" id="SSF51011">
    <property type="entry name" value="Glycosyl hydrolase domain"/>
    <property type="match status" value="1"/>
</dbReference>
<protein>
    <submittedName>
        <fullName evidence="3">Alpha-glucosidase family protein</fullName>
    </submittedName>
</protein>
<dbReference type="InterPro" id="IPR013780">
    <property type="entry name" value="Glyco_hydro_b"/>
</dbReference>
<dbReference type="Gene3D" id="3.20.20.80">
    <property type="entry name" value="Glycosidases"/>
    <property type="match status" value="2"/>
</dbReference>
<evidence type="ECO:0000313" key="3">
    <source>
        <dbReference type="EMBL" id="MFC0209311.1"/>
    </source>
</evidence>
<dbReference type="SMART" id="SM00642">
    <property type="entry name" value="Aamy"/>
    <property type="match status" value="1"/>
</dbReference>
<organism evidence="3 4">
    <name type="scientific">Chelativorans intermedius</name>
    <dbReference type="NCBI Taxonomy" id="515947"/>
    <lineage>
        <taxon>Bacteria</taxon>
        <taxon>Pseudomonadati</taxon>
        <taxon>Pseudomonadota</taxon>
        <taxon>Alphaproteobacteria</taxon>
        <taxon>Hyphomicrobiales</taxon>
        <taxon>Phyllobacteriaceae</taxon>
        <taxon>Chelativorans</taxon>
    </lineage>
</organism>
<dbReference type="CDD" id="cd11330">
    <property type="entry name" value="AmyAc_OligoGlu"/>
    <property type="match status" value="1"/>
</dbReference>
<dbReference type="InterPro" id="IPR045857">
    <property type="entry name" value="O16G_dom_2"/>
</dbReference>
<dbReference type="SUPFAM" id="SSF51445">
    <property type="entry name" value="(Trans)glycosidases"/>
    <property type="match status" value="1"/>
</dbReference>
<accession>A0ABV6D9M3</accession>
<feature type="domain" description="Glycosyl hydrolase family 13 catalytic" evidence="2">
    <location>
        <begin position="15"/>
        <end position="401"/>
    </location>
</feature>
<evidence type="ECO:0000313" key="4">
    <source>
        <dbReference type="Proteomes" id="UP001589755"/>
    </source>
</evidence>
<comment type="caution">
    <text evidence="3">The sequence shown here is derived from an EMBL/GenBank/DDBJ whole genome shotgun (WGS) entry which is preliminary data.</text>
</comment>
<dbReference type="Gene3D" id="3.90.400.10">
    <property type="entry name" value="Oligo-1,6-glucosidase, Domain 2"/>
    <property type="match status" value="1"/>
</dbReference>
<dbReference type="RefSeq" id="WP_261520249.1">
    <property type="nucleotide sequence ID" value="NZ_JAODNW010000010.1"/>
</dbReference>
<sequence>MSGSNEWWRGAVIYQIYPRSFQDDNGDGIGDLKGITRRLGHIAELGADAIWLSPIFTSPMADMGYDVSNYTDIDPLFGTLADFDAMVAGAHELGLKVIIDQVLSHSSDRHPFFQESRRSRDNPKADWYVWADPRPDGTAPNNWQSMFGGIAWQWEPRRRQYYLHNFLKEQPDFNFHNPEVREWLLGTMRFWLERGVDGFRLDTANFYFHDRLLRDNPPFDDGSGLPPVNPAMMQVHTRQKNQPENIAFLERIRALLDEYGGRAVVGEIGEQHFAVELMGEYTTGKRLNMAYSFEMLGPKFSAAHFRRNVEEFFRLAPQGWPCWAFSNHDVPRHVTRWAGFGHDQDSLAKLSGALLLSLKGSICLYQGEELGQTETELAFEELTDPQGIAFWPDDKGRDGCRTPMVWSAKEPHAGFSAAQKTWLPVREPQRARAVDAQADNPDSVLAFYRTMLSLRRGREELKTGRTRFLETAEPVLAFLRGERVLCVFNLSADSHRVDVPAVRTVLLSQAAEPQDGAVRLGPNGFLLAEIAG</sequence>
<proteinExistence type="inferred from homology"/>
<dbReference type="InterPro" id="IPR006047">
    <property type="entry name" value="GH13_cat_dom"/>
</dbReference>
<dbReference type="PANTHER" id="PTHR10357">
    <property type="entry name" value="ALPHA-AMYLASE FAMILY MEMBER"/>
    <property type="match status" value="1"/>
</dbReference>
<keyword evidence="4" id="KW-1185">Reference proteome</keyword>
<evidence type="ECO:0000256" key="1">
    <source>
        <dbReference type="ARBA" id="ARBA00008061"/>
    </source>
</evidence>
<evidence type="ECO:0000259" key="2">
    <source>
        <dbReference type="SMART" id="SM00642"/>
    </source>
</evidence>
<dbReference type="PANTHER" id="PTHR10357:SF179">
    <property type="entry name" value="NEUTRAL AND BASIC AMINO ACID TRANSPORT PROTEIN RBAT"/>
    <property type="match status" value="1"/>
</dbReference>
<dbReference type="InterPro" id="IPR017853">
    <property type="entry name" value="GH"/>
</dbReference>
<gene>
    <name evidence="3" type="ORF">ACFFJ2_12970</name>
</gene>
<dbReference type="Gene3D" id="2.60.40.1180">
    <property type="entry name" value="Golgi alpha-mannosidase II"/>
    <property type="match status" value="1"/>
</dbReference>